<dbReference type="InterPro" id="IPR005339">
    <property type="entry name" value="GINS_Psf1"/>
</dbReference>
<comment type="similarity">
    <text evidence="3 9">Belongs to the GINS1/PSF1 family.</text>
</comment>
<accession>A0A8D8RFG1</accession>
<evidence type="ECO:0000256" key="2">
    <source>
        <dbReference type="ARBA" id="ARBA00004286"/>
    </source>
</evidence>
<evidence type="ECO:0000256" key="1">
    <source>
        <dbReference type="ARBA" id="ARBA00004123"/>
    </source>
</evidence>
<evidence type="ECO:0000256" key="5">
    <source>
        <dbReference type="ARBA" id="ARBA00022454"/>
    </source>
</evidence>
<dbReference type="AlphaFoldDB" id="A0A8D8RFG1"/>
<dbReference type="EMBL" id="HBUF01368216">
    <property type="protein sequence ID" value="CAG6724747.1"/>
    <property type="molecule type" value="Transcribed_RNA"/>
</dbReference>
<dbReference type="SUPFAM" id="SSF158573">
    <property type="entry name" value="GINS helical bundle-like"/>
    <property type="match status" value="1"/>
</dbReference>
<feature type="domain" description="DNA replication complex GINS protein PSF1 C-terminal" evidence="11">
    <location>
        <begin position="141"/>
        <end position="192"/>
    </location>
</feature>
<comment type="subcellular location">
    <subcellularLocation>
        <location evidence="2">Chromosome</location>
    </subcellularLocation>
    <subcellularLocation>
        <location evidence="1 9">Nucleus</location>
    </subcellularLocation>
</comment>
<name>A0A8D8RFG1_9HEMI</name>
<evidence type="ECO:0000256" key="3">
    <source>
        <dbReference type="ARBA" id="ARBA00006677"/>
    </source>
</evidence>
<dbReference type="CDD" id="cd11710">
    <property type="entry name" value="GINS_A_psf1"/>
    <property type="match status" value="1"/>
</dbReference>
<organism evidence="12">
    <name type="scientific">Cacopsylla melanoneura</name>
    <dbReference type="NCBI Taxonomy" id="428564"/>
    <lineage>
        <taxon>Eukaryota</taxon>
        <taxon>Metazoa</taxon>
        <taxon>Ecdysozoa</taxon>
        <taxon>Arthropoda</taxon>
        <taxon>Hexapoda</taxon>
        <taxon>Insecta</taxon>
        <taxon>Pterygota</taxon>
        <taxon>Neoptera</taxon>
        <taxon>Paraneoptera</taxon>
        <taxon>Hemiptera</taxon>
        <taxon>Sternorrhyncha</taxon>
        <taxon>Psylloidea</taxon>
        <taxon>Psyllidae</taxon>
        <taxon>Psyllinae</taxon>
        <taxon>Cacopsylla</taxon>
    </lineage>
</organism>
<dbReference type="Pfam" id="PF24997">
    <property type="entry name" value="PSF1_C"/>
    <property type="match status" value="1"/>
</dbReference>
<evidence type="ECO:0000256" key="9">
    <source>
        <dbReference type="RuleBase" id="RU368085"/>
    </source>
</evidence>
<dbReference type="CDD" id="cd21696">
    <property type="entry name" value="GINS_B_Psf1"/>
    <property type="match status" value="1"/>
</dbReference>
<dbReference type="GO" id="GO:0000811">
    <property type="term" value="C:GINS complex"/>
    <property type="evidence" value="ECO:0007669"/>
    <property type="project" value="UniProtKB-UniRule"/>
</dbReference>
<proteinExistence type="inferred from homology"/>
<evidence type="ECO:0000313" key="12">
    <source>
        <dbReference type="EMBL" id="CAG6650080.1"/>
    </source>
</evidence>
<dbReference type="InterPro" id="IPR036224">
    <property type="entry name" value="GINS_bundle-like_dom_sf"/>
</dbReference>
<evidence type="ECO:0000256" key="6">
    <source>
        <dbReference type="ARBA" id="ARBA00022705"/>
    </source>
</evidence>
<comment type="subunit">
    <text evidence="9">Component of the GINS complex.</text>
</comment>
<dbReference type="InterPro" id="IPR021151">
    <property type="entry name" value="GINS_A"/>
</dbReference>
<keyword evidence="5" id="KW-0158">Chromosome</keyword>
<dbReference type="PANTHER" id="PTHR12914:SF2">
    <property type="entry name" value="DNA REPLICATION COMPLEX GINS PROTEIN PSF1"/>
    <property type="match status" value="1"/>
</dbReference>
<dbReference type="InterPro" id="IPR056783">
    <property type="entry name" value="PSF1_C"/>
</dbReference>
<keyword evidence="6 9" id="KW-0235">DNA replication</keyword>
<dbReference type="PANTHER" id="PTHR12914">
    <property type="entry name" value="PARTNER OF SLD5"/>
    <property type="match status" value="1"/>
</dbReference>
<comment type="function">
    <text evidence="9">Required for correct functioning of the GINS complex, a complex that plays an essential role in the initiation of DNA replication, and progression of DNA replication forks. GINS complex seems to bind preferentially to single-stranded DNA.</text>
</comment>
<evidence type="ECO:0000256" key="8">
    <source>
        <dbReference type="ARBA" id="ARBA00045258"/>
    </source>
</evidence>
<feature type="domain" description="GINS subunit" evidence="10">
    <location>
        <begin position="40"/>
        <end position="126"/>
    </location>
</feature>
<keyword evidence="7 9" id="KW-0539">Nucleus</keyword>
<reference evidence="12" key="1">
    <citation type="submission" date="2021-05" db="EMBL/GenBank/DDBJ databases">
        <authorList>
            <person name="Alioto T."/>
            <person name="Alioto T."/>
            <person name="Gomez Garrido J."/>
        </authorList>
    </citation>
    <scope>NUCLEOTIDE SEQUENCE</scope>
</reference>
<sequence>MFCEKALELIQDLERAKDLLPPYDTDSVRIILEEMNMLYEENINVINTSMGEIGDEMCALRLRHAALERNKRCLLAYLWHRLQHVKQMRWEFGSILPPDIKNNLSDSEIEWFTQYNRNLAVYMKSIGSDGLNLALDMKPPKSLYIEVRCLQDHGKLEMDDGEVLYLKKNNQYLMARAQCEPLIRQGILEQIVR</sequence>
<dbReference type="Pfam" id="PF05916">
    <property type="entry name" value="Sld5"/>
    <property type="match status" value="1"/>
</dbReference>
<evidence type="ECO:0000259" key="11">
    <source>
        <dbReference type="Pfam" id="PF24997"/>
    </source>
</evidence>
<evidence type="ECO:0000256" key="7">
    <source>
        <dbReference type="ARBA" id="ARBA00023242"/>
    </source>
</evidence>
<dbReference type="EMBL" id="HBUF01662494">
    <property type="protein sequence ID" value="CAG6788964.1"/>
    <property type="molecule type" value="Transcribed_RNA"/>
</dbReference>
<comment type="function">
    <text evidence="8">Required for correct functioning of the GINS complex, a complex that plays an essential role in the initiation of DNA replication, and progression of DNA replication forks. GINS complex is a core component of CDC45-MCM-GINS (CMG) helicase, the molecular machine that unwinds template DNA during replication, and around which the replisome is built.</text>
</comment>
<protein>
    <recommendedName>
        <fullName evidence="4 9">DNA replication complex GINS protein PSF1</fullName>
    </recommendedName>
</protein>
<dbReference type="FunFam" id="1.20.58.1030:FF:000001">
    <property type="entry name" value="DNA replication complex GINS protein PSF1"/>
    <property type="match status" value="1"/>
</dbReference>
<evidence type="ECO:0000259" key="10">
    <source>
        <dbReference type="Pfam" id="PF05916"/>
    </source>
</evidence>
<evidence type="ECO:0000256" key="4">
    <source>
        <dbReference type="ARBA" id="ARBA00015143"/>
    </source>
</evidence>
<dbReference type="GO" id="GO:1902983">
    <property type="term" value="P:DNA strand elongation involved in mitotic DNA replication"/>
    <property type="evidence" value="ECO:0007669"/>
    <property type="project" value="TreeGrafter"/>
</dbReference>
<dbReference type="Gene3D" id="1.20.58.1030">
    <property type="match status" value="1"/>
</dbReference>
<dbReference type="EMBL" id="HBUF01160749">
    <property type="protein sequence ID" value="CAG6650080.1"/>
    <property type="molecule type" value="Transcribed_RNA"/>
</dbReference>